<feature type="region of interest" description="Disordered" evidence="1">
    <location>
        <begin position="1"/>
        <end position="21"/>
    </location>
</feature>
<organism evidence="2 3">
    <name type="scientific">Candidatus Magasanikbacteria bacterium GW2011_GWA2_42_32</name>
    <dbReference type="NCBI Taxonomy" id="1619039"/>
    <lineage>
        <taxon>Bacteria</taxon>
        <taxon>Candidatus Magasanikiibacteriota</taxon>
    </lineage>
</organism>
<gene>
    <name evidence="2" type="ORF">UV20_C0012G0006</name>
</gene>
<reference evidence="2 3" key="1">
    <citation type="journal article" date="2015" name="Nature">
        <title>rRNA introns, odd ribosomes, and small enigmatic genomes across a large radiation of phyla.</title>
        <authorList>
            <person name="Brown C.T."/>
            <person name="Hug L.A."/>
            <person name="Thomas B.C."/>
            <person name="Sharon I."/>
            <person name="Castelle C.J."/>
            <person name="Singh A."/>
            <person name="Wilkins M.J."/>
            <person name="Williams K.H."/>
            <person name="Banfield J.F."/>
        </authorList>
    </citation>
    <scope>NUCLEOTIDE SEQUENCE [LARGE SCALE GENOMIC DNA]</scope>
</reference>
<name>A0A0G1A606_9BACT</name>
<feature type="compositionally biased region" description="Basic residues" evidence="1">
    <location>
        <begin position="1"/>
        <end position="11"/>
    </location>
</feature>
<evidence type="ECO:0000313" key="3">
    <source>
        <dbReference type="Proteomes" id="UP000034837"/>
    </source>
</evidence>
<dbReference type="AlphaFoldDB" id="A0A0G1A606"/>
<sequence length="46" mass="5303">MKFHSKTKQTKKLGYGTPDHFKGKTFRPQFSRVGFNASSFKTQHKG</sequence>
<evidence type="ECO:0000313" key="2">
    <source>
        <dbReference type="EMBL" id="KKS56430.1"/>
    </source>
</evidence>
<evidence type="ECO:0000256" key="1">
    <source>
        <dbReference type="SAM" id="MobiDB-lite"/>
    </source>
</evidence>
<dbReference type="EMBL" id="LCDO01000012">
    <property type="protein sequence ID" value="KKS56430.1"/>
    <property type="molecule type" value="Genomic_DNA"/>
</dbReference>
<comment type="caution">
    <text evidence="2">The sequence shown here is derived from an EMBL/GenBank/DDBJ whole genome shotgun (WGS) entry which is preliminary data.</text>
</comment>
<accession>A0A0G1A606</accession>
<dbReference type="Proteomes" id="UP000034837">
    <property type="component" value="Unassembled WGS sequence"/>
</dbReference>
<proteinExistence type="predicted"/>
<protein>
    <submittedName>
        <fullName evidence="2">Uncharacterized protein</fullName>
    </submittedName>
</protein>